<proteinExistence type="predicted"/>
<organism evidence="2 3">
    <name type="scientific">Methylomonas rivi</name>
    <dbReference type="NCBI Taxonomy" id="2952226"/>
    <lineage>
        <taxon>Bacteria</taxon>
        <taxon>Pseudomonadati</taxon>
        <taxon>Pseudomonadota</taxon>
        <taxon>Gammaproteobacteria</taxon>
        <taxon>Methylococcales</taxon>
        <taxon>Methylococcaceae</taxon>
        <taxon>Methylomonas</taxon>
    </lineage>
</organism>
<name>A0ABT1U6J7_9GAMM</name>
<evidence type="ECO:0000256" key="1">
    <source>
        <dbReference type="SAM" id="MobiDB-lite"/>
    </source>
</evidence>
<reference evidence="2 3" key="1">
    <citation type="submission" date="2022-07" db="EMBL/GenBank/DDBJ databases">
        <title>Methylomonas rivi sp. nov., Methylomonas rosea sp. nov., Methylomonas aureus sp. nov. and Methylomonas subterranea sp. nov., four novel methanotrophs isolated from a freshwater creek and the deep terrestrial subsurface.</title>
        <authorList>
            <person name="Abin C."/>
            <person name="Sankaranarayanan K."/>
            <person name="Garner C."/>
            <person name="Sindelar R."/>
            <person name="Kotary K."/>
            <person name="Garner R."/>
            <person name="Barclay S."/>
            <person name="Lawson P."/>
            <person name="Krumholz L."/>
        </authorList>
    </citation>
    <scope>NUCLEOTIDE SEQUENCE [LARGE SCALE GENOMIC DNA]</scope>
    <source>
        <strain evidence="2 3">WSC-6</strain>
    </source>
</reference>
<keyword evidence="3" id="KW-1185">Reference proteome</keyword>
<dbReference type="Proteomes" id="UP001524586">
    <property type="component" value="Unassembled WGS sequence"/>
</dbReference>
<gene>
    <name evidence="2" type="ORF">NP596_13505</name>
</gene>
<dbReference type="RefSeq" id="WP_256615905.1">
    <property type="nucleotide sequence ID" value="NZ_JANIBK010000075.1"/>
</dbReference>
<evidence type="ECO:0000313" key="2">
    <source>
        <dbReference type="EMBL" id="MCQ8129474.1"/>
    </source>
</evidence>
<sequence>MTKEKSQEDMTDEEQFQEEKDNLEDEYYKTQNEMDSSTDEDD</sequence>
<feature type="compositionally biased region" description="Acidic residues" evidence="1">
    <location>
        <begin position="9"/>
        <end position="25"/>
    </location>
</feature>
<feature type="region of interest" description="Disordered" evidence="1">
    <location>
        <begin position="1"/>
        <end position="42"/>
    </location>
</feature>
<dbReference type="EMBL" id="JANIBK010000075">
    <property type="protein sequence ID" value="MCQ8129474.1"/>
    <property type="molecule type" value="Genomic_DNA"/>
</dbReference>
<accession>A0ABT1U6J7</accession>
<evidence type="ECO:0008006" key="4">
    <source>
        <dbReference type="Google" id="ProtNLM"/>
    </source>
</evidence>
<evidence type="ECO:0000313" key="3">
    <source>
        <dbReference type="Proteomes" id="UP001524586"/>
    </source>
</evidence>
<comment type="caution">
    <text evidence="2">The sequence shown here is derived from an EMBL/GenBank/DDBJ whole genome shotgun (WGS) entry which is preliminary data.</text>
</comment>
<protein>
    <recommendedName>
        <fullName evidence="4">Nucleotide exchange factor GrpE</fullName>
    </recommendedName>
</protein>